<dbReference type="InterPro" id="IPR011765">
    <property type="entry name" value="Pept_M16_N"/>
</dbReference>
<evidence type="ECO:0000256" key="3">
    <source>
        <dbReference type="ARBA" id="ARBA00022801"/>
    </source>
</evidence>
<evidence type="ECO:0000259" key="7">
    <source>
        <dbReference type="Pfam" id="PF05193"/>
    </source>
</evidence>
<dbReference type="OrthoDB" id="9811314at2"/>
<dbReference type="EMBL" id="QFRJ01000006">
    <property type="protein sequence ID" value="PWH85465.1"/>
    <property type="molecule type" value="Genomic_DNA"/>
</dbReference>
<dbReference type="GO" id="GO:0008237">
    <property type="term" value="F:metallopeptidase activity"/>
    <property type="evidence" value="ECO:0007669"/>
    <property type="project" value="UniProtKB-KW"/>
</dbReference>
<evidence type="ECO:0000256" key="5">
    <source>
        <dbReference type="ARBA" id="ARBA00023049"/>
    </source>
</evidence>
<gene>
    <name evidence="8" type="ORF">DIT68_09420</name>
</gene>
<keyword evidence="2" id="KW-0645">Protease</keyword>
<dbReference type="SUPFAM" id="SSF63411">
    <property type="entry name" value="LuxS/MPP-like metallohydrolase"/>
    <property type="match status" value="2"/>
</dbReference>
<dbReference type="Proteomes" id="UP000245370">
    <property type="component" value="Unassembled WGS sequence"/>
</dbReference>
<organism evidence="8 9">
    <name type="scientific">Brumimicrobium oceani</name>
    <dbReference type="NCBI Taxonomy" id="2100725"/>
    <lineage>
        <taxon>Bacteria</taxon>
        <taxon>Pseudomonadati</taxon>
        <taxon>Bacteroidota</taxon>
        <taxon>Flavobacteriia</taxon>
        <taxon>Flavobacteriales</taxon>
        <taxon>Crocinitomicaceae</taxon>
        <taxon>Brumimicrobium</taxon>
    </lineage>
</organism>
<feature type="domain" description="Peptidase M16 C-terminal" evidence="7">
    <location>
        <begin position="169"/>
        <end position="344"/>
    </location>
</feature>
<name>A0A2U2XCE3_9FLAO</name>
<dbReference type="AlphaFoldDB" id="A0A2U2XCE3"/>
<evidence type="ECO:0000256" key="2">
    <source>
        <dbReference type="ARBA" id="ARBA00022670"/>
    </source>
</evidence>
<dbReference type="PANTHER" id="PTHR43690:SF17">
    <property type="entry name" value="PROTEIN YHJJ"/>
    <property type="match status" value="1"/>
</dbReference>
<dbReference type="RefSeq" id="WP_109359546.1">
    <property type="nucleotide sequence ID" value="NZ_QFRJ01000006.1"/>
</dbReference>
<dbReference type="GO" id="GO:0006508">
    <property type="term" value="P:proteolysis"/>
    <property type="evidence" value="ECO:0007669"/>
    <property type="project" value="UniProtKB-KW"/>
</dbReference>
<sequence>MVEFERFELDNGLRVIFHKDVSTPMAVVNTLYDVGARDESPERTGFAHLFEHLMFGGSINIPNFDGPLQEAGGSNNAFTSNDITNYYDVVPVQNLETALWLESDRMLSLAFTEKSLEVQRSVVIEEFKQRYLNQPYGDLWLEFRPLAYKVHPYRWATIGKNIEHIQEATMEEVKDFFNTHYHPGNAILCIAGNLELDEVKRLVQKWYGDIPSREKKVRKLPQEPKQNEFRTKTIERDVPSDVYTYGFKMAGKGQEGYYEADLISDVLGRGKSSRLYKRLKKELELVTDINAYVMGSTDTGLLMISIHPSDGATLAQIEEELWKILDELKINLIEKKELEKIINKVKTTKAFSEQGVLNKSIALAMNELLDDANLINTETDFYEKVTVEGIQKYANEILQKTNCTQLIIKAKKNDE</sequence>
<evidence type="ECO:0000313" key="9">
    <source>
        <dbReference type="Proteomes" id="UP000245370"/>
    </source>
</evidence>
<feature type="domain" description="Peptidase M16 N-terminal" evidence="6">
    <location>
        <begin position="14"/>
        <end position="128"/>
    </location>
</feature>
<comment type="caution">
    <text evidence="8">The sequence shown here is derived from an EMBL/GenBank/DDBJ whole genome shotgun (WGS) entry which is preliminary data.</text>
</comment>
<proteinExistence type="inferred from homology"/>
<dbReference type="InterPro" id="IPR011249">
    <property type="entry name" value="Metalloenz_LuxS/M16"/>
</dbReference>
<keyword evidence="4" id="KW-0862">Zinc</keyword>
<keyword evidence="5" id="KW-0482">Metalloprotease</keyword>
<dbReference type="Gene3D" id="3.30.830.10">
    <property type="entry name" value="Metalloenzyme, LuxS/M16 peptidase-like"/>
    <property type="match status" value="2"/>
</dbReference>
<dbReference type="Pfam" id="PF05193">
    <property type="entry name" value="Peptidase_M16_C"/>
    <property type="match status" value="1"/>
</dbReference>
<evidence type="ECO:0000259" key="6">
    <source>
        <dbReference type="Pfam" id="PF00675"/>
    </source>
</evidence>
<dbReference type="InterPro" id="IPR050626">
    <property type="entry name" value="Peptidase_M16"/>
</dbReference>
<keyword evidence="3" id="KW-0378">Hydrolase</keyword>
<protein>
    <submittedName>
        <fullName evidence="8">Peptidase M16</fullName>
    </submittedName>
</protein>
<dbReference type="PANTHER" id="PTHR43690">
    <property type="entry name" value="NARDILYSIN"/>
    <property type="match status" value="1"/>
</dbReference>
<dbReference type="InterPro" id="IPR007863">
    <property type="entry name" value="Peptidase_M16_C"/>
</dbReference>
<keyword evidence="9" id="KW-1185">Reference proteome</keyword>
<accession>A0A2U2XCE3</accession>
<reference evidence="8 9" key="1">
    <citation type="submission" date="2018-05" db="EMBL/GenBank/DDBJ databases">
        <title>Brumimicrobium oceani sp. nov., isolated from coastal sediment.</title>
        <authorList>
            <person name="Kou Y."/>
        </authorList>
    </citation>
    <scope>NUCLEOTIDE SEQUENCE [LARGE SCALE GENOMIC DNA]</scope>
    <source>
        <strain evidence="8 9">C305</strain>
    </source>
</reference>
<evidence type="ECO:0000256" key="4">
    <source>
        <dbReference type="ARBA" id="ARBA00022833"/>
    </source>
</evidence>
<reference evidence="8 9" key="2">
    <citation type="submission" date="2018-05" db="EMBL/GenBank/DDBJ databases">
        <authorList>
            <person name="Lanie J.A."/>
            <person name="Ng W.-L."/>
            <person name="Kazmierczak K.M."/>
            <person name="Andrzejewski T.M."/>
            <person name="Davidsen T.M."/>
            <person name="Wayne K.J."/>
            <person name="Tettelin H."/>
            <person name="Glass J.I."/>
            <person name="Rusch D."/>
            <person name="Podicherti R."/>
            <person name="Tsui H.-C.T."/>
            <person name="Winkler M.E."/>
        </authorList>
    </citation>
    <scope>NUCLEOTIDE SEQUENCE [LARGE SCALE GENOMIC DNA]</scope>
    <source>
        <strain evidence="8 9">C305</strain>
    </source>
</reference>
<evidence type="ECO:0000313" key="8">
    <source>
        <dbReference type="EMBL" id="PWH85465.1"/>
    </source>
</evidence>
<evidence type="ECO:0000256" key="1">
    <source>
        <dbReference type="ARBA" id="ARBA00007261"/>
    </source>
</evidence>
<dbReference type="Pfam" id="PF00675">
    <property type="entry name" value="Peptidase_M16"/>
    <property type="match status" value="1"/>
</dbReference>
<dbReference type="GO" id="GO:0046872">
    <property type="term" value="F:metal ion binding"/>
    <property type="evidence" value="ECO:0007669"/>
    <property type="project" value="InterPro"/>
</dbReference>
<comment type="similarity">
    <text evidence="1">Belongs to the peptidase M16 family.</text>
</comment>